<keyword evidence="3" id="KW-1185">Reference proteome</keyword>
<accession>A0A3B7MIW5</accession>
<dbReference type="Proteomes" id="UP000263900">
    <property type="component" value="Chromosome"/>
</dbReference>
<evidence type="ECO:0000313" key="3">
    <source>
        <dbReference type="Proteomes" id="UP000263900"/>
    </source>
</evidence>
<reference evidence="2 3" key="1">
    <citation type="submission" date="2018-09" db="EMBL/GenBank/DDBJ databases">
        <title>Genome sequencing of strain 6GH32-13.</title>
        <authorList>
            <person name="Weon H.-Y."/>
            <person name="Heo J."/>
            <person name="Kwon S.-W."/>
        </authorList>
    </citation>
    <scope>NUCLEOTIDE SEQUENCE [LARGE SCALE GENOMIC DNA]</scope>
    <source>
        <strain evidence="2 3">5GH32-13</strain>
    </source>
</reference>
<dbReference type="AlphaFoldDB" id="A0A3B7MIW5"/>
<dbReference type="RefSeq" id="WP_119050239.1">
    <property type="nucleotide sequence ID" value="NZ_CP032157.1"/>
</dbReference>
<evidence type="ECO:0000256" key="1">
    <source>
        <dbReference type="SAM" id="Phobius"/>
    </source>
</evidence>
<gene>
    <name evidence="2" type="ORF">D3H65_10345</name>
</gene>
<proteinExistence type="predicted"/>
<dbReference type="KEGG" id="pseg:D3H65_10345"/>
<organism evidence="2 3">
    <name type="scientific">Paraflavitalea soli</name>
    <dbReference type="NCBI Taxonomy" id="2315862"/>
    <lineage>
        <taxon>Bacteria</taxon>
        <taxon>Pseudomonadati</taxon>
        <taxon>Bacteroidota</taxon>
        <taxon>Chitinophagia</taxon>
        <taxon>Chitinophagales</taxon>
        <taxon>Chitinophagaceae</taxon>
        <taxon>Paraflavitalea</taxon>
    </lineage>
</organism>
<feature type="transmembrane region" description="Helical" evidence="1">
    <location>
        <begin position="74"/>
        <end position="97"/>
    </location>
</feature>
<name>A0A3B7MIW5_9BACT</name>
<evidence type="ECO:0000313" key="2">
    <source>
        <dbReference type="EMBL" id="AXY74352.1"/>
    </source>
</evidence>
<dbReference type="EMBL" id="CP032157">
    <property type="protein sequence ID" value="AXY74352.1"/>
    <property type="molecule type" value="Genomic_DNA"/>
</dbReference>
<keyword evidence="1" id="KW-0812">Transmembrane</keyword>
<sequence>MTIQPQEFPVVIQAYQPSGSEDLFVAEQVVYNQSEADMFTSRHTGLLIKARKPNSSELQTVPNYAPVRTRSRGIGAGFIIILLLIALIITGFATGWIQRNLDITI</sequence>
<keyword evidence="1" id="KW-0472">Membrane</keyword>
<protein>
    <submittedName>
        <fullName evidence="2">Uncharacterized protein</fullName>
    </submittedName>
</protein>
<dbReference type="OrthoDB" id="675049at2"/>
<keyword evidence="1" id="KW-1133">Transmembrane helix</keyword>